<dbReference type="CDD" id="cd00156">
    <property type="entry name" value="REC"/>
    <property type="match status" value="1"/>
</dbReference>
<dbReference type="eggNOG" id="COG0517">
    <property type="taxonomic scope" value="Bacteria"/>
</dbReference>
<dbReference type="HOGENOM" id="CLU_009061_0_0_3"/>
<evidence type="ECO:0000313" key="11">
    <source>
        <dbReference type="Proteomes" id="UP000010482"/>
    </source>
</evidence>
<evidence type="ECO:0000256" key="2">
    <source>
        <dbReference type="ARBA" id="ARBA00012438"/>
    </source>
</evidence>
<comment type="catalytic activity">
    <reaction evidence="1">
        <text>ATP + protein L-histidine = ADP + protein N-phospho-L-histidine.</text>
        <dbReference type="EC" id="2.7.13.3"/>
    </reaction>
</comment>
<evidence type="ECO:0000259" key="8">
    <source>
        <dbReference type="PROSITE" id="PS50109"/>
    </source>
</evidence>
<dbReference type="InterPro" id="IPR005467">
    <property type="entry name" value="His_kinase_dom"/>
</dbReference>
<dbReference type="InterPro" id="IPR004358">
    <property type="entry name" value="Sig_transdc_His_kin-like_C"/>
</dbReference>
<dbReference type="SUPFAM" id="SSF47384">
    <property type="entry name" value="Homodimeric domain of signal transducing histidine kinase"/>
    <property type="match status" value="1"/>
</dbReference>
<sequence length="928" mass="103283">MEGKTPMSTVNPTLEQFIKFVPYCQSQNSLETMLSSFGDYNRDFLVVVNNNNIPLGIISAGTALRAKTDNNYSFHGVTALLSPVSTVSEQLTLQQLLPYLERAATEEKFLVVDARGKLRGELDTESILQVLLRSQKPSPEKNFTSLLDFLDQFPLPLMLQTKEGKLLHKNSSWGEKICTQAENCCLLTPKLSEDVEKQWCNLISSPSVSTSRKVSGKNSRCPLFPLTMKDNLNIPGVWQFTTLNLPNSELGSLWLVLATDISEQRQLCKELAAKNADLVQLNRLKDEFLACITHELKSPLTAIVGLSNLMGEKSIGDLNERQQRYVKQIYQSGRQLMNLVNDLLDLARLETGQLQLHPEVVNVKQVCDRAYEEARQQTPDFAPQFTFNLEPNLETIIADELRLRQMLVHLLANAQKFTAEEGEMGLEVNAWEGWIAFTVWDTGMGIPEASQHLIFQKFQQLEDPMTRQFSGTGLGLVLTQRLAQAHGGDVSFISEEGKGSQFTLLLPPTPAPKPFPSQAHSQQQGGKLVLVVEAVPQYLKEITKQLQELGYRVAIARSGTEALLKARTFQPCTILLNPVLPLLSGWDVLTLIKSHPSSCHLPVVVTGTRGEKEEAMNNGADAFLTLPVAKGSLEDVLLACAAPRSPYRKCLTVLRLHYADLNAPPKRDRITEILSSPPETSPKNVNYRILEADDPEQAELLQRIWHPDVLLLTGDNIPRSFITAISEQDTLPNLPLVCLETESARYAHQTGKLSVYPCLKPITSQHTLWSVLRFAAGISPPPRKTAPYVVVADGKRLNQKVSVSPHRGSEWLNAFVQYLTTAGYRTSLSHSWEEVYQQAENQGADLLLLDLKGTESNAEAIAGLENLRSIEHLPIIAIAPPQQLLQDETLHQLLTEVATKILPNHPQSMLELLRILEEQMGNDNQSVG</sequence>
<organism evidence="10 11">
    <name type="scientific">Dactylococcopsis salina (strain PCC 8305)</name>
    <name type="common">Myxobactron salinum</name>
    <dbReference type="NCBI Taxonomy" id="13035"/>
    <lineage>
        <taxon>Bacteria</taxon>
        <taxon>Bacillati</taxon>
        <taxon>Cyanobacteriota</taxon>
        <taxon>Cyanophyceae</taxon>
        <taxon>Nodosilineales</taxon>
        <taxon>Cymatolegaceae</taxon>
        <taxon>Dactylococcopsis</taxon>
    </lineage>
</organism>
<protein>
    <recommendedName>
        <fullName evidence="2">histidine kinase</fullName>
        <ecNumber evidence="2">2.7.13.3</ecNumber>
    </recommendedName>
</protein>
<keyword evidence="5 10" id="KW-0418">Kinase</keyword>
<dbReference type="GO" id="GO:0009927">
    <property type="term" value="F:histidine phosphotransfer kinase activity"/>
    <property type="evidence" value="ECO:0007669"/>
    <property type="project" value="TreeGrafter"/>
</dbReference>
<gene>
    <name evidence="10" type="ORF">Dacsa_3475</name>
</gene>
<dbReference type="CDD" id="cd16922">
    <property type="entry name" value="HATPase_EvgS-ArcB-TorS-like"/>
    <property type="match status" value="1"/>
</dbReference>
<dbReference type="InterPro" id="IPR001789">
    <property type="entry name" value="Sig_transdc_resp-reg_receiver"/>
</dbReference>
<keyword evidence="6" id="KW-0902">Two-component regulatory system</keyword>
<dbReference type="Proteomes" id="UP000010482">
    <property type="component" value="Chromosome"/>
</dbReference>
<dbReference type="InterPro" id="IPR036890">
    <property type="entry name" value="HATPase_C_sf"/>
</dbReference>
<dbReference type="SUPFAM" id="SSF54631">
    <property type="entry name" value="CBS-domain pair"/>
    <property type="match status" value="1"/>
</dbReference>
<dbReference type="GO" id="GO:0005886">
    <property type="term" value="C:plasma membrane"/>
    <property type="evidence" value="ECO:0007669"/>
    <property type="project" value="TreeGrafter"/>
</dbReference>
<dbReference type="PROSITE" id="PS50110">
    <property type="entry name" value="RESPONSE_REGULATORY"/>
    <property type="match status" value="1"/>
</dbReference>
<dbReference type="Pfam" id="PF00512">
    <property type="entry name" value="HisKA"/>
    <property type="match status" value="1"/>
</dbReference>
<dbReference type="Gene3D" id="3.10.580.10">
    <property type="entry name" value="CBS-domain"/>
    <property type="match status" value="1"/>
</dbReference>
<evidence type="ECO:0000256" key="6">
    <source>
        <dbReference type="ARBA" id="ARBA00023012"/>
    </source>
</evidence>
<proteinExistence type="predicted"/>
<dbReference type="Gene3D" id="3.40.50.2300">
    <property type="match status" value="1"/>
</dbReference>
<dbReference type="GO" id="GO:0000155">
    <property type="term" value="F:phosphorelay sensor kinase activity"/>
    <property type="evidence" value="ECO:0007669"/>
    <property type="project" value="InterPro"/>
</dbReference>
<dbReference type="PRINTS" id="PR00344">
    <property type="entry name" value="BCTRLSENSOR"/>
</dbReference>
<dbReference type="PANTHER" id="PTHR43047:SF72">
    <property type="entry name" value="OSMOSENSING HISTIDINE PROTEIN KINASE SLN1"/>
    <property type="match status" value="1"/>
</dbReference>
<dbReference type="SUPFAM" id="SSF55874">
    <property type="entry name" value="ATPase domain of HSP90 chaperone/DNA topoisomerase II/histidine kinase"/>
    <property type="match status" value="1"/>
</dbReference>
<dbReference type="PANTHER" id="PTHR43047">
    <property type="entry name" value="TWO-COMPONENT HISTIDINE PROTEIN KINASE"/>
    <property type="match status" value="1"/>
</dbReference>
<dbReference type="STRING" id="13035.Dacsa_3475"/>
<dbReference type="RefSeq" id="WP_015230937.1">
    <property type="nucleotide sequence ID" value="NC_019780.1"/>
</dbReference>
<evidence type="ECO:0000256" key="4">
    <source>
        <dbReference type="ARBA" id="ARBA00022679"/>
    </source>
</evidence>
<dbReference type="Gene3D" id="1.10.287.130">
    <property type="match status" value="1"/>
</dbReference>
<evidence type="ECO:0000256" key="7">
    <source>
        <dbReference type="PROSITE-ProRule" id="PRU00169"/>
    </source>
</evidence>
<dbReference type="PATRIC" id="fig|13035.3.peg.3934"/>
<dbReference type="eggNOG" id="COG0745">
    <property type="taxonomic scope" value="Bacteria"/>
</dbReference>
<evidence type="ECO:0000313" key="10">
    <source>
        <dbReference type="EMBL" id="AFZ51963.1"/>
    </source>
</evidence>
<dbReference type="SUPFAM" id="SSF52172">
    <property type="entry name" value="CheY-like"/>
    <property type="match status" value="1"/>
</dbReference>
<dbReference type="EC" id="2.7.13.3" evidence="2"/>
<dbReference type="EMBL" id="CP003944">
    <property type="protein sequence ID" value="AFZ51963.1"/>
    <property type="molecule type" value="Genomic_DNA"/>
</dbReference>
<keyword evidence="3" id="KW-0597">Phosphoprotein</keyword>
<comment type="caution">
    <text evidence="7">Lacks conserved residue(s) required for the propagation of feature annotation.</text>
</comment>
<evidence type="ECO:0000256" key="1">
    <source>
        <dbReference type="ARBA" id="ARBA00000085"/>
    </source>
</evidence>
<dbReference type="SMART" id="SM00448">
    <property type="entry name" value="REC"/>
    <property type="match status" value="1"/>
</dbReference>
<dbReference type="InterPro" id="IPR046342">
    <property type="entry name" value="CBS_dom_sf"/>
</dbReference>
<dbReference type="AlphaFoldDB" id="K9Z0Q7"/>
<dbReference type="InterPro" id="IPR036097">
    <property type="entry name" value="HisK_dim/P_sf"/>
</dbReference>
<dbReference type="Gene3D" id="3.30.565.10">
    <property type="entry name" value="Histidine kinase-like ATPase, C-terminal domain"/>
    <property type="match status" value="1"/>
</dbReference>
<keyword evidence="4" id="KW-0808">Transferase</keyword>
<feature type="domain" description="Histidine kinase" evidence="8">
    <location>
        <begin position="291"/>
        <end position="510"/>
    </location>
</feature>
<dbReference type="CDD" id="cd00082">
    <property type="entry name" value="HisKA"/>
    <property type="match status" value="1"/>
</dbReference>
<dbReference type="Pfam" id="PF00072">
    <property type="entry name" value="Response_reg"/>
    <property type="match status" value="1"/>
</dbReference>
<evidence type="ECO:0000256" key="5">
    <source>
        <dbReference type="ARBA" id="ARBA00022777"/>
    </source>
</evidence>
<dbReference type="InterPro" id="IPR003661">
    <property type="entry name" value="HisK_dim/P_dom"/>
</dbReference>
<dbReference type="Pfam" id="PF02518">
    <property type="entry name" value="HATPase_c"/>
    <property type="match status" value="1"/>
</dbReference>
<evidence type="ECO:0000256" key="3">
    <source>
        <dbReference type="ARBA" id="ARBA00022553"/>
    </source>
</evidence>
<feature type="domain" description="Response regulatory" evidence="9">
    <location>
        <begin position="528"/>
        <end position="641"/>
    </location>
</feature>
<dbReference type="SMART" id="SM00388">
    <property type="entry name" value="HisKA"/>
    <property type="match status" value="1"/>
</dbReference>
<dbReference type="InterPro" id="IPR011006">
    <property type="entry name" value="CheY-like_superfamily"/>
</dbReference>
<keyword evidence="11" id="KW-1185">Reference proteome</keyword>
<dbReference type="SMART" id="SM00387">
    <property type="entry name" value="HATPase_c"/>
    <property type="match status" value="1"/>
</dbReference>
<name>K9Z0Q7_DACS8</name>
<dbReference type="KEGG" id="dsl:Dacsa_3475"/>
<dbReference type="eggNOG" id="COG2205">
    <property type="taxonomic scope" value="Bacteria"/>
</dbReference>
<dbReference type="PROSITE" id="PS50109">
    <property type="entry name" value="HIS_KIN"/>
    <property type="match status" value="1"/>
</dbReference>
<dbReference type="InterPro" id="IPR003594">
    <property type="entry name" value="HATPase_dom"/>
</dbReference>
<reference evidence="10" key="1">
    <citation type="submission" date="2012-04" db="EMBL/GenBank/DDBJ databases">
        <title>Finished genome of Dactylococcopsis salina PCC 8305.</title>
        <authorList>
            <consortium name="US DOE Joint Genome Institute"/>
            <person name="Gugger M."/>
            <person name="Coursin T."/>
            <person name="Rippka R."/>
            <person name="Tandeau De Marsac N."/>
            <person name="Huntemann M."/>
            <person name="Wei C.-L."/>
            <person name="Han J."/>
            <person name="Detter J.C."/>
            <person name="Han C."/>
            <person name="Tapia R."/>
            <person name="Daligault H."/>
            <person name="Chen A."/>
            <person name="Krypides N."/>
            <person name="Mavromatis K."/>
            <person name="Markowitz V."/>
            <person name="Szeto E."/>
            <person name="Ivanova N."/>
            <person name="Ovchinnikova G."/>
            <person name="Pagani I."/>
            <person name="Pati A."/>
            <person name="Goodwin L."/>
            <person name="Peters L."/>
            <person name="Pitluck S."/>
            <person name="Woyke T."/>
            <person name="Kerfeld C."/>
        </authorList>
    </citation>
    <scope>NUCLEOTIDE SEQUENCE [LARGE SCALE GENOMIC DNA]</scope>
    <source>
        <strain evidence="10">PCC 8305</strain>
    </source>
</reference>
<evidence type="ECO:0000259" key="9">
    <source>
        <dbReference type="PROSITE" id="PS50110"/>
    </source>
</evidence>
<accession>K9Z0Q7</accession>